<name>A0ABM9I175_9GAMM</name>
<evidence type="ECO:0008006" key="4">
    <source>
        <dbReference type="Google" id="ProtNLM"/>
    </source>
</evidence>
<dbReference type="Proteomes" id="UP001162030">
    <property type="component" value="Chromosome"/>
</dbReference>
<organism evidence="1 3">
    <name type="scientific">Methylocaldum szegediense</name>
    <dbReference type="NCBI Taxonomy" id="73780"/>
    <lineage>
        <taxon>Bacteria</taxon>
        <taxon>Pseudomonadati</taxon>
        <taxon>Pseudomonadota</taxon>
        <taxon>Gammaproteobacteria</taxon>
        <taxon>Methylococcales</taxon>
        <taxon>Methylococcaceae</taxon>
        <taxon>Methylocaldum</taxon>
    </lineage>
</organism>
<keyword evidence="3" id="KW-1185">Reference proteome</keyword>
<accession>A0ABM9I175</accession>
<reference evidence="1 3" key="1">
    <citation type="submission" date="2023-03" db="EMBL/GenBank/DDBJ databases">
        <authorList>
            <person name="Pearce D."/>
        </authorList>
    </citation>
    <scope>NUCLEOTIDE SEQUENCE [LARGE SCALE GENOMIC DNA]</scope>
    <source>
        <strain evidence="1">Msz</strain>
    </source>
</reference>
<gene>
    <name evidence="1" type="ORF">MSZNOR_2013</name>
    <name evidence="2" type="ORF">MSZNOR_4823</name>
</gene>
<sequence>MNSITYTQFTKSNGLLTKTIELANGNIIKDASQCSMVLGEARTIETDFEGFYRFLLAANDPDSPNNVAIGQGVCDFERVQIASRKLLPKYPYAISRTKQHFRFPDGEAVWLIDYDPPKNGVPLGREDVLAAFEAVIPGFAQAEKIIASSTSSGIYRSAPGKADFEVIDGAGDRCVRLVQRPAIDAGGMHIYIRVKSGADIPRATKALFKRLWLAGHGRIEVSKSGAMIERSIIDVAVSSPERLDFCARPVLGDGLRQYRRDPEHCPGVALDTTRIADLTEAEEALYRELVEAAKEKARPEAEALGRVFRERQKRDLIARGVPERQAEQDVERAYSENRVLTGSIPLMFREHGRASVADVLRDPQKFDGAELLDPWDPDHENRWRAKLYVNANGRAIIVHSFDRGGVNYRVERTDVIVREGEPHRAVQACEDALLCESEPKVFQRGGELVRVVHREDSTTGAIRRPVGIAEIQPLNEHSLHLMLAPLVRCRKPNAKGELVTRDLPERVLKMLLNGGESRLPNLAGTVSHPTLAPDGRVVEAPGYDPETGLFLDLRGCNFEPVPQHPSREDALGALGVLREAVSTFPIATDVDEMVWVAALLTAVIRRSLPTAPLFHIDAPTAGSGKTLLARAIGRIVTGLEPTTTAYTDDENEMRKRFTALLREGHPVILLDNVSSQMKSDVICILLTQQSFSDRVLGVSRNVHVPTNCVLVSTGNNTLITGDLTRRVLACRIDPQCERPFARSFDRDFLAYCDERRESLIVAALTILRAYVCAGRPNVGANVLGSFEAWNRGVRDALIWLGCADPVDSLSVNAGEDPESINLGGLLEAWHRVYKGRPVTAAKAARVADVVCSEEDRRALIEAMECVAMGRNGAIDSRRLGEHIRRRKGQIVDGRRFMSAGTYQGVALWRVELAG</sequence>
<protein>
    <recommendedName>
        <fullName evidence="4">DUF927 domain-containing protein</fullName>
    </recommendedName>
</protein>
<evidence type="ECO:0000313" key="3">
    <source>
        <dbReference type="Proteomes" id="UP001162030"/>
    </source>
</evidence>
<proteinExistence type="predicted"/>
<evidence type="ECO:0000313" key="2">
    <source>
        <dbReference type="EMBL" id="CAI8968515.1"/>
    </source>
</evidence>
<dbReference type="EMBL" id="OX458333">
    <property type="protein sequence ID" value="CAI8823794.1"/>
    <property type="molecule type" value="Genomic_DNA"/>
</dbReference>
<dbReference type="RefSeq" id="WP_026610083.1">
    <property type="nucleotide sequence ID" value="NZ_OX458333.1"/>
</dbReference>
<dbReference type="EMBL" id="OX458333">
    <property type="protein sequence ID" value="CAI8968515.1"/>
    <property type="molecule type" value="Genomic_DNA"/>
</dbReference>
<evidence type="ECO:0000313" key="1">
    <source>
        <dbReference type="EMBL" id="CAI8823794.1"/>
    </source>
</evidence>